<reference evidence="3" key="1">
    <citation type="submission" date="2022-06" db="EMBL/GenBank/DDBJ databases">
        <title>Sphingomonas sp. nov. isolated from rhizosphere soil of tomato.</title>
        <authorList>
            <person name="Dong H."/>
            <person name="Gao R."/>
        </authorList>
    </citation>
    <scope>NUCLEOTIDE SEQUENCE</scope>
    <source>
        <strain evidence="3">MMSM24</strain>
    </source>
</reference>
<dbReference type="PANTHER" id="PTHR16255">
    <property type="entry name" value="REQUIRED FOR MEIOTIC NUCLEAR DIVISION PROTEIN 1 HOMOLOG"/>
    <property type="match status" value="1"/>
</dbReference>
<dbReference type="InterPro" id="IPR003734">
    <property type="entry name" value="DUF155"/>
</dbReference>
<dbReference type="EMBL" id="JANFAV010000010">
    <property type="protein sequence ID" value="MCW6535980.1"/>
    <property type="molecule type" value="Genomic_DNA"/>
</dbReference>
<evidence type="ECO:0000259" key="2">
    <source>
        <dbReference type="Pfam" id="PF02582"/>
    </source>
</evidence>
<evidence type="ECO:0000313" key="3">
    <source>
        <dbReference type="EMBL" id="MCW6535980.1"/>
    </source>
</evidence>
<proteinExistence type="predicted"/>
<feature type="domain" description="DUF155" evidence="2">
    <location>
        <begin position="92"/>
        <end position="261"/>
    </location>
</feature>
<feature type="transmembrane region" description="Helical" evidence="1">
    <location>
        <begin position="289"/>
        <end position="308"/>
    </location>
</feature>
<dbReference type="Proteomes" id="UP001165565">
    <property type="component" value="Unassembled WGS sequence"/>
</dbReference>
<organism evidence="3 4">
    <name type="scientific">Sphingomonas lycopersici</name>
    <dbReference type="NCBI Taxonomy" id="2951807"/>
    <lineage>
        <taxon>Bacteria</taxon>
        <taxon>Pseudomonadati</taxon>
        <taxon>Pseudomonadota</taxon>
        <taxon>Alphaproteobacteria</taxon>
        <taxon>Sphingomonadales</taxon>
        <taxon>Sphingomonadaceae</taxon>
        <taxon>Sphingomonas</taxon>
    </lineage>
</organism>
<comment type="caution">
    <text evidence="3">The sequence shown here is derived from an EMBL/GenBank/DDBJ whole genome shotgun (WGS) entry which is preliminary data.</text>
</comment>
<dbReference type="InterPro" id="IPR051624">
    <property type="entry name" value="RMD1/Sad1-interacting"/>
</dbReference>
<keyword evidence="4" id="KW-1185">Reference proteome</keyword>
<dbReference type="PANTHER" id="PTHR16255:SF1">
    <property type="entry name" value="REQUIRED FOR MEIOTIC NUCLEAR DIVISION PROTEIN 1 HOMOLOG"/>
    <property type="match status" value="1"/>
</dbReference>
<gene>
    <name evidence="3" type="ORF">NEE01_14450</name>
</gene>
<dbReference type="Pfam" id="PF02582">
    <property type="entry name" value="DUF155"/>
    <property type="match status" value="1"/>
</dbReference>
<name>A0AA41Z8J9_9SPHN</name>
<evidence type="ECO:0000256" key="1">
    <source>
        <dbReference type="SAM" id="Phobius"/>
    </source>
</evidence>
<keyword evidence="1" id="KW-0812">Transmembrane</keyword>
<evidence type="ECO:0000313" key="4">
    <source>
        <dbReference type="Proteomes" id="UP001165565"/>
    </source>
</evidence>
<sequence length="309" mass="33258">MPTDVTEGKIISGMSAWSLAPSRTPVSGDDDMPHPVKLSPRPLATPDFLALGETPANGSLRACASLVGGQIDTSAAQTDPAIAALIKAAGLVFLFRYGVVVTVGARDDATLGLVAALRPHIADPTALNERESALIEHDPGAPDNVGAEGQIRLADLGRERLTLVAIVLARSVALARDEFLLWDAFDRIAPLVTDLQENGRARLPIRSAMQLVGNVLAARHRIIGTAQVDERPDLLWDHPALDRLYTRLEAEYELKERADVVQRKLDALGGFTEALLDIVQDKRAFRVEIAVIALIAFEVALSLLNLIAR</sequence>
<keyword evidence="1" id="KW-0472">Membrane</keyword>
<accession>A0AA41Z8J9</accession>
<keyword evidence="1" id="KW-1133">Transmembrane helix</keyword>
<dbReference type="AlphaFoldDB" id="A0AA41Z8J9"/>
<protein>
    <submittedName>
        <fullName evidence="3">RMD1 family protein</fullName>
    </submittedName>
</protein>